<feature type="region of interest" description="Disordered" evidence="1">
    <location>
        <begin position="1"/>
        <end position="27"/>
    </location>
</feature>
<comment type="caution">
    <text evidence="2">The sequence shown here is derived from an EMBL/GenBank/DDBJ whole genome shotgun (WGS) entry which is preliminary data.</text>
</comment>
<proteinExistence type="predicted"/>
<evidence type="ECO:0000313" key="3">
    <source>
        <dbReference type="Proteomes" id="UP000287651"/>
    </source>
</evidence>
<evidence type="ECO:0000313" key="2">
    <source>
        <dbReference type="EMBL" id="RRT46441.1"/>
    </source>
</evidence>
<gene>
    <name evidence="2" type="ORF">B296_00054444</name>
</gene>
<reference evidence="2 3" key="1">
    <citation type="journal article" date="2014" name="Agronomy (Basel)">
        <title>A Draft Genome Sequence for Ensete ventricosum, the Drought-Tolerant Tree Against Hunger.</title>
        <authorList>
            <person name="Harrison J."/>
            <person name="Moore K.A."/>
            <person name="Paszkiewicz K."/>
            <person name="Jones T."/>
            <person name="Grant M."/>
            <person name="Ambacheew D."/>
            <person name="Muzemil S."/>
            <person name="Studholme D.J."/>
        </authorList>
    </citation>
    <scope>NUCLEOTIDE SEQUENCE [LARGE SCALE GENOMIC DNA]</scope>
</reference>
<evidence type="ECO:0000256" key="1">
    <source>
        <dbReference type="SAM" id="MobiDB-lite"/>
    </source>
</evidence>
<accession>A0A426Y4I1</accession>
<feature type="compositionally biased region" description="Basic and acidic residues" evidence="1">
    <location>
        <begin position="1"/>
        <end position="10"/>
    </location>
</feature>
<dbReference type="Proteomes" id="UP000287651">
    <property type="component" value="Unassembled WGS sequence"/>
</dbReference>
<protein>
    <submittedName>
        <fullName evidence="2">Uncharacterized protein</fullName>
    </submittedName>
</protein>
<sequence length="110" mass="12631">MESPELHGDSSPDAVPRRSQRPRSPPLGNVDCLFAFLDPMEEQRRSSDGLLLLLIRVRDRAMNPSRTPKPLLSFVSKICWEKLLSLMTRKHVELLKREECKQKSLGLHGR</sequence>
<dbReference type="AlphaFoldDB" id="A0A426Y4I1"/>
<name>A0A426Y4I1_ENSVE</name>
<dbReference type="EMBL" id="AMZH03015198">
    <property type="protein sequence ID" value="RRT46441.1"/>
    <property type="molecule type" value="Genomic_DNA"/>
</dbReference>
<organism evidence="2 3">
    <name type="scientific">Ensete ventricosum</name>
    <name type="common">Abyssinian banana</name>
    <name type="synonym">Musa ensete</name>
    <dbReference type="NCBI Taxonomy" id="4639"/>
    <lineage>
        <taxon>Eukaryota</taxon>
        <taxon>Viridiplantae</taxon>
        <taxon>Streptophyta</taxon>
        <taxon>Embryophyta</taxon>
        <taxon>Tracheophyta</taxon>
        <taxon>Spermatophyta</taxon>
        <taxon>Magnoliopsida</taxon>
        <taxon>Liliopsida</taxon>
        <taxon>Zingiberales</taxon>
        <taxon>Musaceae</taxon>
        <taxon>Ensete</taxon>
    </lineage>
</organism>